<accession>K5VYV7</accession>
<evidence type="ECO:0000259" key="3">
    <source>
        <dbReference type="PROSITE" id="PS51186"/>
    </source>
</evidence>
<dbReference type="EMBL" id="JH971390">
    <property type="protein sequence ID" value="EKM79664.1"/>
    <property type="molecule type" value="Genomic_DNA"/>
</dbReference>
<evidence type="ECO:0000313" key="5">
    <source>
        <dbReference type="Proteomes" id="UP000008493"/>
    </source>
</evidence>
<reference evidence="5" key="1">
    <citation type="journal article" date="2012" name="Proc. Natl. Acad. Sci. U.S.A.">
        <title>Genome sequence of the button mushroom Agaricus bisporus reveals mechanisms governing adaptation to a humic-rich ecological niche.</title>
        <authorList>
            <person name="Morin E."/>
            <person name="Kohler A."/>
            <person name="Baker A.R."/>
            <person name="Foulongne-Oriol M."/>
            <person name="Lombard V."/>
            <person name="Nagy L.G."/>
            <person name="Ohm R.A."/>
            <person name="Patyshakuliyeva A."/>
            <person name="Brun A."/>
            <person name="Aerts A.L."/>
            <person name="Bailey A.M."/>
            <person name="Billette C."/>
            <person name="Coutinho P.M."/>
            <person name="Deakin G."/>
            <person name="Doddapaneni H."/>
            <person name="Floudas D."/>
            <person name="Grimwood J."/>
            <person name="Hilden K."/>
            <person name="Kuees U."/>
            <person name="LaButti K.M."/>
            <person name="Lapidus A."/>
            <person name="Lindquist E.A."/>
            <person name="Lucas S.M."/>
            <person name="Murat C."/>
            <person name="Riley R.W."/>
            <person name="Salamov A.A."/>
            <person name="Schmutz J."/>
            <person name="Subramanian V."/>
            <person name="Woesten H.A.B."/>
            <person name="Xu J."/>
            <person name="Eastwood D.C."/>
            <person name="Foster G.D."/>
            <person name="Sonnenberg A.S."/>
            <person name="Cullen D."/>
            <person name="de Vries R.P."/>
            <person name="Lundell T."/>
            <person name="Hibbett D.S."/>
            <person name="Henrissat B."/>
            <person name="Burton K.S."/>
            <person name="Kerrigan R.W."/>
            <person name="Challen M.P."/>
            <person name="Grigoriev I.V."/>
            <person name="Martin F."/>
        </authorList>
    </citation>
    <scope>NUCLEOTIDE SEQUENCE [LARGE SCALE GENOMIC DNA]</scope>
    <source>
        <strain evidence="5">JB137-S8 / ATCC MYA-4627 / FGSC 10392</strain>
    </source>
</reference>
<dbReference type="KEGG" id="abp:AGABI1DRAFT128807"/>
<dbReference type="OrthoDB" id="41532at2759"/>
<dbReference type="Gene3D" id="3.40.630.30">
    <property type="match status" value="1"/>
</dbReference>
<dbReference type="CDD" id="cd04301">
    <property type="entry name" value="NAT_SF"/>
    <property type="match status" value="1"/>
</dbReference>
<dbReference type="PANTHER" id="PTHR43420:SF47">
    <property type="entry name" value="N-ACETYLTRANSFERASE DOMAIN-CONTAINING PROTEIN"/>
    <property type="match status" value="1"/>
</dbReference>
<dbReference type="PANTHER" id="PTHR43420">
    <property type="entry name" value="ACETYLTRANSFERASE"/>
    <property type="match status" value="1"/>
</dbReference>
<dbReference type="GeneID" id="18826901"/>
<name>K5VYV7_AGABU</name>
<gene>
    <name evidence="4" type="ORF">AGABI1DRAFT_128807</name>
</gene>
<evidence type="ECO:0000256" key="2">
    <source>
        <dbReference type="ARBA" id="ARBA00023315"/>
    </source>
</evidence>
<dbReference type="InterPro" id="IPR016181">
    <property type="entry name" value="Acyl_CoA_acyltransferase"/>
</dbReference>
<dbReference type="Proteomes" id="UP000008493">
    <property type="component" value="Unassembled WGS sequence"/>
</dbReference>
<dbReference type="eggNOG" id="ENOG502SGYQ">
    <property type="taxonomic scope" value="Eukaryota"/>
</dbReference>
<keyword evidence="1" id="KW-0808">Transferase</keyword>
<dbReference type="GO" id="GO:0016747">
    <property type="term" value="F:acyltransferase activity, transferring groups other than amino-acyl groups"/>
    <property type="evidence" value="ECO:0007669"/>
    <property type="project" value="InterPro"/>
</dbReference>
<feature type="domain" description="N-acetyltransferase" evidence="3">
    <location>
        <begin position="38"/>
        <end position="222"/>
    </location>
</feature>
<dbReference type="SUPFAM" id="SSF55729">
    <property type="entry name" value="Acyl-CoA N-acyltransferases (Nat)"/>
    <property type="match status" value="1"/>
</dbReference>
<dbReference type="InParanoid" id="K5VYV7"/>
<dbReference type="HOGENOM" id="CLU_013985_6_2_1"/>
<sequence>MAIRTSLSHAQFRFVLTMVDPAYKVHVVPSMPSEHHVVRYKALRLQALQIDPECFSSTYDRESSMSNEEWRARLHSGDKVTIAAVTGASIQSLSESEMLNPENEWVGTVTVLGPNFLQIHAFSPPKGVQWVEENVKYYLFVGVWVHPSHRGKGLGKRLVSAGMDWVRVDEAGHNSADKQILLLQIMPGNKSAIELYRSIGFYPIESDKGATNTDIWMGMELA</sequence>
<dbReference type="PROSITE" id="PS51186">
    <property type="entry name" value="GNAT"/>
    <property type="match status" value="1"/>
</dbReference>
<keyword evidence="2" id="KW-0012">Acyltransferase</keyword>
<protein>
    <recommendedName>
        <fullName evidence="3">N-acetyltransferase domain-containing protein</fullName>
    </recommendedName>
</protein>
<dbReference type="AlphaFoldDB" id="K5VYV7"/>
<organism evidence="4 5">
    <name type="scientific">Agaricus bisporus var. burnettii (strain JB137-S8 / ATCC MYA-4627 / FGSC 10392)</name>
    <name type="common">White button mushroom</name>
    <dbReference type="NCBI Taxonomy" id="597362"/>
    <lineage>
        <taxon>Eukaryota</taxon>
        <taxon>Fungi</taxon>
        <taxon>Dikarya</taxon>
        <taxon>Basidiomycota</taxon>
        <taxon>Agaricomycotina</taxon>
        <taxon>Agaricomycetes</taxon>
        <taxon>Agaricomycetidae</taxon>
        <taxon>Agaricales</taxon>
        <taxon>Agaricineae</taxon>
        <taxon>Agaricaceae</taxon>
        <taxon>Agaricus</taxon>
    </lineage>
</organism>
<dbReference type="InterPro" id="IPR050680">
    <property type="entry name" value="YpeA/RimI_acetyltransf"/>
</dbReference>
<dbReference type="OMA" id="LSKAPWD"/>
<dbReference type="RefSeq" id="XP_007330270.1">
    <property type="nucleotide sequence ID" value="XM_007330208.1"/>
</dbReference>
<proteinExistence type="predicted"/>
<evidence type="ECO:0000256" key="1">
    <source>
        <dbReference type="ARBA" id="ARBA00022679"/>
    </source>
</evidence>
<dbReference type="InterPro" id="IPR000182">
    <property type="entry name" value="GNAT_dom"/>
</dbReference>
<dbReference type="Pfam" id="PF00583">
    <property type="entry name" value="Acetyltransf_1"/>
    <property type="match status" value="1"/>
</dbReference>
<keyword evidence="5" id="KW-1185">Reference proteome</keyword>
<evidence type="ECO:0000313" key="4">
    <source>
        <dbReference type="EMBL" id="EKM79664.1"/>
    </source>
</evidence>